<name>A0A1Y3ERX6_9BILA</name>
<evidence type="ECO:0000256" key="2">
    <source>
        <dbReference type="ARBA" id="ARBA00023157"/>
    </source>
</evidence>
<proteinExistence type="inferred from homology"/>
<evidence type="ECO:0000313" key="4">
    <source>
        <dbReference type="EMBL" id="OUC47645.1"/>
    </source>
</evidence>
<dbReference type="PROSITE" id="PS50958">
    <property type="entry name" value="SMB_2"/>
    <property type="match status" value="1"/>
</dbReference>
<dbReference type="Pfam" id="PF00112">
    <property type="entry name" value="Peptidase_C1"/>
    <property type="match status" value="1"/>
</dbReference>
<dbReference type="InterPro" id="IPR000668">
    <property type="entry name" value="Peptidase_C1A_C"/>
</dbReference>
<dbReference type="GO" id="GO:0008234">
    <property type="term" value="F:cysteine-type peptidase activity"/>
    <property type="evidence" value="ECO:0007669"/>
    <property type="project" value="InterPro"/>
</dbReference>
<accession>A0A1Y3ERX6</accession>
<reference evidence="4 5" key="1">
    <citation type="submission" date="2015-04" db="EMBL/GenBank/DDBJ databases">
        <title>Draft genome of the roundworm Trichinella nativa.</title>
        <authorList>
            <person name="Mitreva M."/>
        </authorList>
    </citation>
    <scope>NUCLEOTIDE SEQUENCE [LARGE SCALE GENOMIC DNA]</scope>
    <source>
        <strain evidence="4 5">ISS45</strain>
    </source>
</reference>
<dbReference type="GO" id="GO:0006508">
    <property type="term" value="P:proteolysis"/>
    <property type="evidence" value="ECO:0007669"/>
    <property type="project" value="InterPro"/>
</dbReference>
<dbReference type="AlphaFoldDB" id="A0A1Y3ERX6"/>
<comment type="caution">
    <text evidence="4">The sequence shown here is derived from an EMBL/GenBank/DDBJ whole genome shotgun (WGS) entry which is preliminary data.</text>
</comment>
<dbReference type="SUPFAM" id="SSF54001">
    <property type="entry name" value="Cysteine proteinases"/>
    <property type="match status" value="1"/>
</dbReference>
<protein>
    <recommendedName>
        <fullName evidence="3">SMB domain-containing protein</fullName>
    </recommendedName>
</protein>
<keyword evidence="2" id="KW-1015">Disulfide bond</keyword>
<evidence type="ECO:0000259" key="3">
    <source>
        <dbReference type="PROSITE" id="PS50958"/>
    </source>
</evidence>
<dbReference type="Gene3D" id="3.90.70.10">
    <property type="entry name" value="Cysteine proteinases"/>
    <property type="match status" value="1"/>
</dbReference>
<dbReference type="InterPro" id="IPR038765">
    <property type="entry name" value="Papain-like_cys_pep_sf"/>
</dbReference>
<sequence>MCYYRTSKTYTRMLMLLSKMRNENYSGNKNTLVHVIQLGVRYPPNFGAKLNLPFNKAHLLMLCDRTQPKGFAPVRFTTLPSMLLLFLTFVLSTAAEYGFQGIPGDYCLTRQPEQCCTSRNDECTVPILGNHLCYCDHFCKRVDGDDCCPDFKYVCEGFRPPPTPFILVRAFKLATSMNFSVETKPFVLFRKISWKECYTKGTGTTECWTSANYSTFWGKTLDEGFSYRLGTLLPEKSVKNMNEILIEMSNFLPESFDARERWPSFIHPVRDQGDCASSWAFSTTAVSADRLAIQSGGKFYNPLSVQQLLSCNQARQRGCNGGYLDRAW</sequence>
<feature type="domain" description="SMB" evidence="3">
    <location>
        <begin position="111"/>
        <end position="163"/>
    </location>
</feature>
<dbReference type="InterPro" id="IPR001212">
    <property type="entry name" value="Somatomedin_B_dom"/>
</dbReference>
<comment type="similarity">
    <text evidence="1">Belongs to the peptidase C1 family.</text>
</comment>
<dbReference type="EMBL" id="LVZM01003958">
    <property type="protein sequence ID" value="OUC47645.1"/>
    <property type="molecule type" value="Genomic_DNA"/>
</dbReference>
<dbReference type="InterPro" id="IPR013128">
    <property type="entry name" value="Peptidase_C1A"/>
</dbReference>
<organism evidence="4 5">
    <name type="scientific">Trichinella nativa</name>
    <dbReference type="NCBI Taxonomy" id="6335"/>
    <lineage>
        <taxon>Eukaryota</taxon>
        <taxon>Metazoa</taxon>
        <taxon>Ecdysozoa</taxon>
        <taxon>Nematoda</taxon>
        <taxon>Enoplea</taxon>
        <taxon>Dorylaimia</taxon>
        <taxon>Trichinellida</taxon>
        <taxon>Trichinellidae</taxon>
        <taxon>Trichinella</taxon>
    </lineage>
</organism>
<dbReference type="Proteomes" id="UP000243006">
    <property type="component" value="Unassembled WGS sequence"/>
</dbReference>
<evidence type="ECO:0000256" key="1">
    <source>
        <dbReference type="ARBA" id="ARBA00008455"/>
    </source>
</evidence>
<gene>
    <name evidence="4" type="ORF">D917_06773</name>
</gene>
<feature type="non-terminal residue" evidence="4">
    <location>
        <position position="328"/>
    </location>
</feature>
<dbReference type="PANTHER" id="PTHR12411">
    <property type="entry name" value="CYSTEINE PROTEASE FAMILY C1-RELATED"/>
    <property type="match status" value="1"/>
</dbReference>
<evidence type="ECO:0000313" key="5">
    <source>
        <dbReference type="Proteomes" id="UP000243006"/>
    </source>
</evidence>